<sequence length="151" mass="16885">MSLNSRIVLLGTIVSLVTAQLSMSQQGTGNQFSTNGIPMNSQSFRMGPQWSSSNWRNNWVQWRAADQPQLHTGNIQSDTSFSSSMNQDIRISPKTVSSSRSGKLKLLSTLFNGMKNTGLEERLIGEIFQRLIKTALKDIIVPFKRELFSFG</sequence>
<keyword evidence="3" id="KW-1185">Reference proteome</keyword>
<evidence type="ECO:0000313" key="3">
    <source>
        <dbReference type="Proteomes" id="UP000887116"/>
    </source>
</evidence>
<dbReference type="AlphaFoldDB" id="A0A8X6J5L6"/>
<dbReference type="OrthoDB" id="6417120at2759"/>
<organism evidence="2 3">
    <name type="scientific">Trichonephila clavata</name>
    <name type="common">Joro spider</name>
    <name type="synonym">Nephila clavata</name>
    <dbReference type="NCBI Taxonomy" id="2740835"/>
    <lineage>
        <taxon>Eukaryota</taxon>
        <taxon>Metazoa</taxon>
        <taxon>Ecdysozoa</taxon>
        <taxon>Arthropoda</taxon>
        <taxon>Chelicerata</taxon>
        <taxon>Arachnida</taxon>
        <taxon>Araneae</taxon>
        <taxon>Araneomorphae</taxon>
        <taxon>Entelegynae</taxon>
        <taxon>Araneoidea</taxon>
        <taxon>Nephilidae</taxon>
        <taxon>Trichonephila</taxon>
    </lineage>
</organism>
<dbReference type="Proteomes" id="UP000887116">
    <property type="component" value="Unassembled WGS sequence"/>
</dbReference>
<reference evidence="2" key="1">
    <citation type="submission" date="2020-07" db="EMBL/GenBank/DDBJ databases">
        <title>Multicomponent nature underlies the extraordinary mechanical properties of spider dragline silk.</title>
        <authorList>
            <person name="Kono N."/>
            <person name="Nakamura H."/>
            <person name="Mori M."/>
            <person name="Yoshida Y."/>
            <person name="Ohtoshi R."/>
            <person name="Malay A.D."/>
            <person name="Moran D.A.P."/>
            <person name="Tomita M."/>
            <person name="Numata K."/>
            <person name="Arakawa K."/>
        </authorList>
    </citation>
    <scope>NUCLEOTIDE SEQUENCE</scope>
</reference>
<gene>
    <name evidence="2" type="primary">AVEN_47790_1</name>
    <name evidence="2" type="ORF">TNCT_548141</name>
</gene>
<proteinExistence type="predicted"/>
<protein>
    <submittedName>
        <fullName evidence="2">Uncharacterized protein</fullName>
    </submittedName>
</protein>
<comment type="caution">
    <text evidence="2">The sequence shown here is derived from an EMBL/GenBank/DDBJ whole genome shotgun (WGS) entry which is preliminary data.</text>
</comment>
<name>A0A8X6J5L6_TRICU</name>
<accession>A0A8X6J5L6</accession>
<evidence type="ECO:0000313" key="2">
    <source>
        <dbReference type="EMBL" id="GFQ92685.1"/>
    </source>
</evidence>
<feature type="signal peptide" evidence="1">
    <location>
        <begin position="1"/>
        <end position="19"/>
    </location>
</feature>
<evidence type="ECO:0000256" key="1">
    <source>
        <dbReference type="SAM" id="SignalP"/>
    </source>
</evidence>
<dbReference type="EMBL" id="BMAO01024053">
    <property type="protein sequence ID" value="GFQ92685.1"/>
    <property type="molecule type" value="Genomic_DNA"/>
</dbReference>
<keyword evidence="1" id="KW-0732">Signal</keyword>
<feature type="chain" id="PRO_5036490197" evidence="1">
    <location>
        <begin position="20"/>
        <end position="151"/>
    </location>
</feature>